<dbReference type="AlphaFoldDB" id="A0ABC8R1R4"/>
<name>A0ABC8R1R4_9AQUA</name>
<dbReference type="Pfam" id="PF15628">
    <property type="entry name" value="RRM_DME"/>
    <property type="match status" value="1"/>
</dbReference>
<dbReference type="Proteomes" id="UP001642360">
    <property type="component" value="Unassembled WGS sequence"/>
</dbReference>
<organism evidence="7 8">
    <name type="scientific">Ilex paraguariensis</name>
    <name type="common">yerba mate</name>
    <dbReference type="NCBI Taxonomy" id="185542"/>
    <lineage>
        <taxon>Eukaryota</taxon>
        <taxon>Viridiplantae</taxon>
        <taxon>Streptophyta</taxon>
        <taxon>Embryophyta</taxon>
        <taxon>Tracheophyta</taxon>
        <taxon>Spermatophyta</taxon>
        <taxon>Magnoliopsida</taxon>
        <taxon>eudicotyledons</taxon>
        <taxon>Gunneridae</taxon>
        <taxon>Pentapetalae</taxon>
        <taxon>asterids</taxon>
        <taxon>campanulids</taxon>
        <taxon>Aquifoliales</taxon>
        <taxon>Aquifoliaceae</taxon>
        <taxon>Ilex</taxon>
    </lineage>
</organism>
<dbReference type="InterPro" id="IPR028925">
    <property type="entry name" value="RRM_DME"/>
</dbReference>
<proteinExistence type="predicted"/>
<evidence type="ECO:0000313" key="7">
    <source>
        <dbReference type="EMBL" id="CAK9138950.1"/>
    </source>
</evidence>
<feature type="domain" description="Demeter RRM-fold" evidence="6">
    <location>
        <begin position="416"/>
        <end position="516"/>
    </location>
</feature>
<dbReference type="PANTHER" id="PTHR46213:SF13">
    <property type="entry name" value="DEMETER-LIKE PROTEIN 2-RELATED"/>
    <property type="match status" value="1"/>
</dbReference>
<evidence type="ECO:0000259" key="6">
    <source>
        <dbReference type="Pfam" id="PF15628"/>
    </source>
</evidence>
<keyword evidence="3" id="KW-0408">Iron</keyword>
<gene>
    <name evidence="7" type="ORF">ILEXP_LOCUS6304</name>
</gene>
<dbReference type="SUPFAM" id="SSF48150">
    <property type="entry name" value="DNA-glycosylase"/>
    <property type="match status" value="1"/>
</dbReference>
<dbReference type="InterPro" id="IPR003651">
    <property type="entry name" value="Endonuclease3_FeS-loop_motif"/>
</dbReference>
<dbReference type="EMBL" id="CAUOFW020000925">
    <property type="protein sequence ID" value="CAK9138950.1"/>
    <property type="molecule type" value="Genomic_DNA"/>
</dbReference>
<dbReference type="InterPro" id="IPR011257">
    <property type="entry name" value="DNA_glycosylase"/>
</dbReference>
<accession>A0ABC8R1R4</accession>
<protein>
    <recommendedName>
        <fullName evidence="6">Demeter RRM-fold domain-containing protein</fullName>
    </recommendedName>
</protein>
<evidence type="ECO:0000256" key="3">
    <source>
        <dbReference type="ARBA" id="ARBA00023004"/>
    </source>
</evidence>
<keyword evidence="4" id="KW-0411">Iron-sulfur</keyword>
<evidence type="ECO:0000256" key="1">
    <source>
        <dbReference type="ARBA" id="ARBA00001966"/>
    </source>
</evidence>
<dbReference type="SMART" id="SM00525">
    <property type="entry name" value="FES"/>
    <property type="match status" value="1"/>
</dbReference>
<evidence type="ECO:0000313" key="8">
    <source>
        <dbReference type="Proteomes" id="UP001642360"/>
    </source>
</evidence>
<reference evidence="7 8" key="1">
    <citation type="submission" date="2024-02" db="EMBL/GenBank/DDBJ databases">
        <authorList>
            <person name="Vignale AGUSTIN F."/>
            <person name="Sosa J E."/>
            <person name="Modenutti C."/>
        </authorList>
    </citation>
    <scope>NUCLEOTIDE SEQUENCE [LARGE SCALE GENOMIC DNA]</scope>
</reference>
<dbReference type="Gene3D" id="1.10.1670.10">
    <property type="entry name" value="Helix-hairpin-Helix base-excision DNA repair enzymes (C-terminal)"/>
    <property type="match status" value="1"/>
</dbReference>
<evidence type="ECO:0000256" key="5">
    <source>
        <dbReference type="SAM" id="MobiDB-lite"/>
    </source>
</evidence>
<comment type="caution">
    <text evidence="7">The sequence shown here is derived from an EMBL/GenBank/DDBJ whole genome shotgun (WGS) entry which is preliminary data.</text>
</comment>
<keyword evidence="8" id="KW-1185">Reference proteome</keyword>
<dbReference type="InterPro" id="IPR023170">
    <property type="entry name" value="HhH_base_excis_C"/>
</dbReference>
<keyword evidence="2" id="KW-0479">Metal-binding</keyword>
<comment type="cofactor">
    <cofactor evidence="1">
        <name>[4Fe-4S] cluster</name>
        <dbReference type="ChEBI" id="CHEBI:49883"/>
    </cofactor>
</comment>
<dbReference type="PANTHER" id="PTHR46213">
    <property type="entry name" value="TRANSCRIPTIONAL ACTIVATOR DEMETER"/>
    <property type="match status" value="1"/>
</dbReference>
<feature type="region of interest" description="Disordered" evidence="5">
    <location>
        <begin position="1"/>
        <end position="42"/>
    </location>
</feature>
<sequence>MSLAARFPLHPTSNNQHAQKKTISQPKTTSRKKKNKIEEKQGNTIAWDNLRKTYSKGRTRETTGKTNDSVDWEKVRGSLVEEVSKTIMGRGMHNVLAARIKKFLDRMVKDHGKIDLEWLRDVPPEKAKEFLLSIRGLGLKSVECVDRNVGRVAVRLGWVPLQPLPEGVSIHMLDQYPSVNDIQKYLWPRLCTLDQQTLYELHYQMITFGKVFCTKRRPNCNACPMRGDCRHFASACASARPALPVPQGESVVTSMLPVAVIQNPAMPTASTPLPLAGANSSESRYRLQNCEPIIEVPSSPGPLHRESAERDIEDLYRPSVDFMDNILQEGEVSKALVVLSAEAASNPVSKLKHVSRLRAVHQVYELPDSHPLVARLDKRDPDDRCPYLLAIWMNAEAVEAPQQPNIQEQDFQTVGGTILIPCRTANRGSFPLNGTYFQVNEVFADDDSSRHPIDVPREWIWNLRRRTLYCGTSTETIFRGLSTEEIQDCFWRGFVCVRGFNRKTGAPRPLGKRFHLSTTAARKPKPTDDELR</sequence>
<feature type="compositionally biased region" description="Polar residues" evidence="5">
    <location>
        <begin position="11"/>
        <end position="28"/>
    </location>
</feature>
<dbReference type="Gene3D" id="1.10.340.30">
    <property type="entry name" value="Hypothetical protein, domain 2"/>
    <property type="match status" value="1"/>
</dbReference>
<evidence type="ECO:0000256" key="2">
    <source>
        <dbReference type="ARBA" id="ARBA00022723"/>
    </source>
</evidence>
<dbReference type="InterPro" id="IPR044811">
    <property type="entry name" value="DME/ROS1"/>
</dbReference>
<dbReference type="GO" id="GO:0140097">
    <property type="term" value="F:catalytic activity, acting on DNA"/>
    <property type="evidence" value="ECO:0007669"/>
    <property type="project" value="UniProtKB-ARBA"/>
</dbReference>
<dbReference type="GO" id="GO:0016787">
    <property type="term" value="F:hydrolase activity"/>
    <property type="evidence" value="ECO:0007669"/>
    <property type="project" value="UniProtKB-ARBA"/>
</dbReference>
<feature type="region of interest" description="Disordered" evidence="5">
    <location>
        <begin position="511"/>
        <end position="532"/>
    </location>
</feature>
<dbReference type="GO" id="GO:0046872">
    <property type="term" value="F:metal ion binding"/>
    <property type="evidence" value="ECO:0007669"/>
    <property type="project" value="UniProtKB-KW"/>
</dbReference>
<dbReference type="GO" id="GO:0051536">
    <property type="term" value="F:iron-sulfur cluster binding"/>
    <property type="evidence" value="ECO:0007669"/>
    <property type="project" value="UniProtKB-KW"/>
</dbReference>
<evidence type="ECO:0000256" key="4">
    <source>
        <dbReference type="ARBA" id="ARBA00023014"/>
    </source>
</evidence>